<dbReference type="InterPro" id="IPR027417">
    <property type="entry name" value="P-loop_NTPase"/>
</dbReference>
<dbReference type="EMBL" id="UYJE01006847">
    <property type="protein sequence ID" value="VDI49601.1"/>
    <property type="molecule type" value="Genomic_DNA"/>
</dbReference>
<dbReference type="Proteomes" id="UP000596742">
    <property type="component" value="Unassembled WGS sequence"/>
</dbReference>
<keyword evidence="2" id="KW-1185">Reference proteome</keyword>
<dbReference type="InterPro" id="IPR011029">
    <property type="entry name" value="DEATH-like_dom_sf"/>
</dbReference>
<proteinExistence type="predicted"/>
<protein>
    <recommendedName>
        <fullName evidence="3">Death domain-containing protein</fullName>
    </recommendedName>
</protein>
<evidence type="ECO:0000313" key="2">
    <source>
        <dbReference type="Proteomes" id="UP000596742"/>
    </source>
</evidence>
<dbReference type="AlphaFoldDB" id="A0A8B6FH16"/>
<reference evidence="1" key="1">
    <citation type="submission" date="2018-11" db="EMBL/GenBank/DDBJ databases">
        <authorList>
            <person name="Alioto T."/>
            <person name="Alioto T."/>
        </authorList>
    </citation>
    <scope>NUCLEOTIDE SEQUENCE</scope>
</reference>
<gene>
    <name evidence="1" type="ORF">MGAL_10B056531</name>
</gene>
<sequence length="1159" mass="132401">MCHGNRRHVEDQEEAINQIEELQLLNRNINFNDLDLEQQDNINTIRHMHVIERNISHVSVTDKPDNNNLARVDSECPSVRFNSDSSVSINRQLSNITVTDRRNSTASENSPLMQVKTNYPCVNRANSVPEIQVLHDGELLVNRQVLNRAESVPQQVSCEEEDGDICISIRNSPVHSPTSLLFPSLTRYPYLENGCGACIPLPDFDNIQSSSPVMNTELPNIAEFKRSLSKGELSAAEIEAEFPWVGKHDDWDKLIAFGTFQSFENRVYLCGCCSCGKSTLASVLIGESIPLKWNSTDGLVIYFGRNGIDLETYEMIPLKEEERGHSVLAKIIRGQPTISNIKSQTGIQWERVPCRSQTTNSAEPFALSSDQYAEAEVKRKTNDTHNNDAETLQSNPSLSIKEDNVIINKCGTGSTDLLHIKKVESYAVHNEILEEIRNGKYRIDIAPSDLVDFGGQRSYDMTHQLFIQHSGSFVVMFDGSKEFTSPLEVYSQGNITAQSITKHWVNSILTYCVEDHDVMPKILFAATHSDYFATQEEREYKKTEFIQKLKQLFGDHKLRSHIVSDTVFFINCTNESDPEIKRLTNRLVEIAKQQPSWGVRRPIIWVPLELQISKMKLDKVNIITKTYLDKANQMNGDLALNEKQLEDFLLAQHSLGKIMYFKDQGLNNFIIIHSPALVNILRSFVTDEIFWPKKQSLKDILKTLTETGKLYKRDLLTLWQQEQYRQYLPNDNIVEFVINVLIHLDVLVVPKTYQDRPDAVVDYFLVPCVVKSKMSSDLLDSTNFENNTITLVYKLKRSSIPSALSFKLIGAVSNIWPVKEQNGESLLYHSSAVLCVNKENEFRVITEDNTIIVYLTNKRSKAFISPDIAASIQECMTTTLQAVMQFYLINIGKYRKEINVSDLFHIEIGEVCHRLPCVKPFSEINETSMWECSLGKQHFTKYPMFWFFHKKQKFCPSGCTGLDKDALALTPSDKHIARLADLLDVNVVKVIVINLGLKENKWNDIEYQYDRIAVVVKIMALLEWRKNSHNSTLGSLSEKLIIEEDNRHLLCKILWEDTALIDQASPCLQETPSEEVLLELRNHIGNCAVHLGIELELDIVNILDSLTRYPRDMKKQLSDILAKWRRSTVLKPTIYRLMLALERVDNGGLDYLKDQYNCN</sequence>
<evidence type="ECO:0008006" key="3">
    <source>
        <dbReference type="Google" id="ProtNLM"/>
    </source>
</evidence>
<dbReference type="Gene3D" id="3.40.50.300">
    <property type="entry name" value="P-loop containing nucleotide triphosphate hydrolases"/>
    <property type="match status" value="1"/>
</dbReference>
<accession>A0A8B6FH16</accession>
<name>A0A8B6FH16_MYTGA</name>
<dbReference type="Gene3D" id="1.10.533.10">
    <property type="entry name" value="Death Domain, Fas"/>
    <property type="match status" value="2"/>
</dbReference>
<evidence type="ECO:0000313" key="1">
    <source>
        <dbReference type="EMBL" id="VDI49601.1"/>
    </source>
</evidence>
<dbReference type="OrthoDB" id="6094217at2759"/>
<comment type="caution">
    <text evidence="1">The sequence shown here is derived from an EMBL/GenBank/DDBJ whole genome shotgun (WGS) entry which is preliminary data.</text>
</comment>
<dbReference type="SUPFAM" id="SSF52540">
    <property type="entry name" value="P-loop containing nucleoside triphosphate hydrolases"/>
    <property type="match status" value="1"/>
</dbReference>
<organism evidence="1 2">
    <name type="scientific">Mytilus galloprovincialis</name>
    <name type="common">Mediterranean mussel</name>
    <dbReference type="NCBI Taxonomy" id="29158"/>
    <lineage>
        <taxon>Eukaryota</taxon>
        <taxon>Metazoa</taxon>
        <taxon>Spiralia</taxon>
        <taxon>Lophotrochozoa</taxon>
        <taxon>Mollusca</taxon>
        <taxon>Bivalvia</taxon>
        <taxon>Autobranchia</taxon>
        <taxon>Pteriomorphia</taxon>
        <taxon>Mytilida</taxon>
        <taxon>Mytiloidea</taxon>
        <taxon>Mytilidae</taxon>
        <taxon>Mytilinae</taxon>
        <taxon>Mytilus</taxon>
    </lineage>
</organism>